<name>A0A067S9H9_GALM3</name>
<dbReference type="Pfam" id="PF00467">
    <property type="entry name" value="KOW"/>
    <property type="match status" value="1"/>
</dbReference>
<evidence type="ECO:0000313" key="3">
    <source>
        <dbReference type="EMBL" id="KDR66612.1"/>
    </source>
</evidence>
<dbReference type="InterPro" id="IPR008991">
    <property type="entry name" value="Translation_prot_SH3-like_sf"/>
</dbReference>
<dbReference type="InterPro" id="IPR014722">
    <property type="entry name" value="Rib_uL2_dom2"/>
</dbReference>
<dbReference type="STRING" id="685588.A0A067S9H9"/>
<feature type="region of interest" description="Disordered" evidence="1">
    <location>
        <begin position="152"/>
        <end position="179"/>
    </location>
</feature>
<reference evidence="4" key="1">
    <citation type="journal article" date="2014" name="Proc. Natl. Acad. Sci. U.S.A.">
        <title>Extensive sampling of basidiomycete genomes demonstrates inadequacy of the white-rot/brown-rot paradigm for wood decay fungi.</title>
        <authorList>
            <person name="Riley R."/>
            <person name="Salamov A.A."/>
            <person name="Brown D.W."/>
            <person name="Nagy L.G."/>
            <person name="Floudas D."/>
            <person name="Held B.W."/>
            <person name="Levasseur A."/>
            <person name="Lombard V."/>
            <person name="Morin E."/>
            <person name="Otillar R."/>
            <person name="Lindquist E.A."/>
            <person name="Sun H."/>
            <person name="LaButti K.M."/>
            <person name="Schmutz J."/>
            <person name="Jabbour D."/>
            <person name="Luo H."/>
            <person name="Baker S.E."/>
            <person name="Pisabarro A.G."/>
            <person name="Walton J.D."/>
            <person name="Blanchette R.A."/>
            <person name="Henrissat B."/>
            <person name="Martin F."/>
            <person name="Cullen D."/>
            <person name="Hibbett D.S."/>
            <person name="Grigoriev I.V."/>
        </authorList>
    </citation>
    <scope>NUCLEOTIDE SEQUENCE [LARGE SCALE GENOMIC DNA]</scope>
    <source>
        <strain evidence="4">CBS 339.88</strain>
    </source>
</reference>
<dbReference type="SUPFAM" id="SSF50104">
    <property type="entry name" value="Translation proteins SH3-like domain"/>
    <property type="match status" value="1"/>
</dbReference>
<dbReference type="HOGENOM" id="CLU_1503557_0_0_1"/>
<dbReference type="Proteomes" id="UP000027222">
    <property type="component" value="Unassembled WGS sequence"/>
</dbReference>
<dbReference type="Gene3D" id="2.30.30.30">
    <property type="match status" value="1"/>
</dbReference>
<organism evidence="3 4">
    <name type="scientific">Galerina marginata (strain CBS 339.88)</name>
    <dbReference type="NCBI Taxonomy" id="685588"/>
    <lineage>
        <taxon>Eukaryota</taxon>
        <taxon>Fungi</taxon>
        <taxon>Dikarya</taxon>
        <taxon>Basidiomycota</taxon>
        <taxon>Agaricomycotina</taxon>
        <taxon>Agaricomycetes</taxon>
        <taxon>Agaricomycetidae</taxon>
        <taxon>Agaricales</taxon>
        <taxon>Agaricineae</taxon>
        <taxon>Strophariaceae</taxon>
        <taxon>Galerina</taxon>
    </lineage>
</organism>
<evidence type="ECO:0000313" key="4">
    <source>
        <dbReference type="Proteomes" id="UP000027222"/>
    </source>
</evidence>
<dbReference type="InterPro" id="IPR005824">
    <property type="entry name" value="KOW"/>
</dbReference>
<evidence type="ECO:0000256" key="1">
    <source>
        <dbReference type="SAM" id="MobiDB-lite"/>
    </source>
</evidence>
<feature type="domain" description="KOW" evidence="2">
    <location>
        <begin position="6"/>
        <end position="33"/>
    </location>
</feature>
<keyword evidence="4" id="KW-1185">Reference proteome</keyword>
<sequence length="179" mass="20904">MDLRKDFRAGDQVMVTSGDQKGMKGWVVEVLENRAVVFDLDKLQQVEVLFLHLEFYEEWDSVCLRSLSDVSKPKNEDDRKMKHDPNRKFIGKEVMIVGANHFKACRGVIRDTTWEGEASVELALFNHPRQEKFHLSHLRLVRENSLCEIQNGKKTQYRKRSPPRGTPRLELQRPSLDDI</sequence>
<evidence type="ECO:0000259" key="2">
    <source>
        <dbReference type="SMART" id="SM00739"/>
    </source>
</evidence>
<dbReference type="SMART" id="SM00739">
    <property type="entry name" value="KOW"/>
    <property type="match status" value="1"/>
</dbReference>
<gene>
    <name evidence="3" type="ORF">GALMADRAFT_1147853</name>
</gene>
<dbReference type="AlphaFoldDB" id="A0A067S9H9"/>
<accession>A0A067S9H9</accession>
<dbReference type="EMBL" id="KL142422">
    <property type="protein sequence ID" value="KDR66612.1"/>
    <property type="molecule type" value="Genomic_DNA"/>
</dbReference>
<dbReference type="OrthoDB" id="3057978at2759"/>
<proteinExistence type="predicted"/>
<protein>
    <recommendedName>
        <fullName evidence="2">KOW domain-containing protein</fullName>
    </recommendedName>
</protein>